<feature type="compositionally biased region" description="Low complexity" evidence="3">
    <location>
        <begin position="121"/>
        <end position="136"/>
    </location>
</feature>
<name>A0A1B6GT71_9HEMI</name>
<dbReference type="PROSITE" id="PS50010">
    <property type="entry name" value="DH_2"/>
    <property type="match status" value="1"/>
</dbReference>
<evidence type="ECO:0000256" key="1">
    <source>
        <dbReference type="ARBA" id="ARBA00022658"/>
    </source>
</evidence>
<dbReference type="Pfam" id="PF19056">
    <property type="entry name" value="WD40_2"/>
    <property type="match status" value="1"/>
</dbReference>
<dbReference type="InterPro" id="IPR035899">
    <property type="entry name" value="DBL_dom_sf"/>
</dbReference>
<evidence type="ECO:0008006" key="7">
    <source>
        <dbReference type="Google" id="ProtNLM"/>
    </source>
</evidence>
<dbReference type="Gene3D" id="2.30.29.30">
    <property type="entry name" value="Pleckstrin-homology domain (PH domain)/Phosphotyrosine-binding domain (PTB)"/>
    <property type="match status" value="1"/>
</dbReference>
<dbReference type="InterPro" id="IPR039919">
    <property type="entry name" value="ARHGEF10/ARHGEF17"/>
</dbReference>
<dbReference type="GO" id="GO:0051496">
    <property type="term" value="P:positive regulation of stress fiber assembly"/>
    <property type="evidence" value="ECO:0007669"/>
    <property type="project" value="TreeGrafter"/>
</dbReference>
<accession>A0A1B6GT71</accession>
<dbReference type="PANTHER" id="PTHR12877">
    <property type="entry name" value="RHO GUANINE NUCLEOTIDE EXCHANGE FACTOR"/>
    <property type="match status" value="1"/>
</dbReference>
<dbReference type="PROSITE" id="PS50003">
    <property type="entry name" value="PH_DOMAIN"/>
    <property type="match status" value="1"/>
</dbReference>
<feature type="region of interest" description="Disordered" evidence="3">
    <location>
        <begin position="121"/>
        <end position="242"/>
    </location>
</feature>
<dbReference type="SMART" id="SM00325">
    <property type="entry name" value="RhoGEF"/>
    <property type="match status" value="1"/>
</dbReference>
<dbReference type="SUPFAM" id="SSF50729">
    <property type="entry name" value="PH domain-like"/>
    <property type="match status" value="1"/>
</dbReference>
<dbReference type="SUPFAM" id="SSF50998">
    <property type="entry name" value="Quinoprotein alcohol dehydrogenase-like"/>
    <property type="match status" value="1"/>
</dbReference>
<protein>
    <recommendedName>
        <fullName evidence="7">DH domain-containing protein</fullName>
    </recommendedName>
</protein>
<dbReference type="FunFam" id="1.20.900.10:FF:000003">
    <property type="entry name" value="Rho guanine nucleotide exchange factor 10 like"/>
    <property type="match status" value="1"/>
</dbReference>
<dbReference type="PANTHER" id="PTHR12877:SF7">
    <property type="entry name" value="RHO GUANINE NUCLEOTIDE EXCHANGE FACTOR 10-LIKE PROTEIN"/>
    <property type="match status" value="1"/>
</dbReference>
<organism evidence="6">
    <name type="scientific">Cuerna arida</name>
    <dbReference type="NCBI Taxonomy" id="1464854"/>
    <lineage>
        <taxon>Eukaryota</taxon>
        <taxon>Metazoa</taxon>
        <taxon>Ecdysozoa</taxon>
        <taxon>Arthropoda</taxon>
        <taxon>Hexapoda</taxon>
        <taxon>Insecta</taxon>
        <taxon>Pterygota</taxon>
        <taxon>Neoptera</taxon>
        <taxon>Paraneoptera</taxon>
        <taxon>Hemiptera</taxon>
        <taxon>Auchenorrhyncha</taxon>
        <taxon>Membracoidea</taxon>
        <taxon>Cicadellidae</taxon>
        <taxon>Cicadellinae</taxon>
        <taxon>Proconiini</taxon>
        <taxon>Cuerna</taxon>
    </lineage>
</organism>
<keyword evidence="2" id="KW-0175">Coiled coil</keyword>
<dbReference type="Pfam" id="PF19057">
    <property type="entry name" value="PH_19"/>
    <property type="match status" value="1"/>
</dbReference>
<sequence>MFKERKQGMSSTEPRHYPPPPRRPYLRFPPPPPFPPTDYAYAYYEPGTSKHTFINRYGTEENIYEEIGASQLEEEVRYVHSRHLQVLDELNLTVEAMLMPEQGGPELSAADELLSPATCSLDSGFSGSSTGTNSLGRNPPSTPKTKKAPPFWKKLPGLHPSSSTPSPSKTLDEARCVSSSWDESSRDQSQRSSGSEPDLSSGDESNKSVDARQNTKGRSLWRRNSPSPDPPPPPPPGRLSRWFSIRRGSQYDLENKERGKMPLLPEVEEEANMTHRRLLPPSLPPPPPHLSPQELKRRHIMAAIVHSENSYLATLHRLVNDYKKPLEEASPAILSASKISTLFHRLPEILQCHTLFRIALAEAVSNWDRDHRIGDVFVASFSKAIVLDIYSGFINNFSVAMELARAETKRKAALAEFFKARQVSSHDRLSFFGLMVKPVQRFPQFILFLQDLLHHTGHGHPDRMSLQLALTQLESLAELLNERKREAEQSQAFREMLRAISGKLSAKNIGDNNRCLLRQDDVTQMEVNQCGLISQYKSRRLLLLNDLLVCVSVSNKQENVNSGPQRLNLKWSCPISDIQVVETNTSPTLSRLLPQNGSLSSNGVTENLCSEMSRLMQDYQVVSRIAELASKLHGSYPELSVDVTRGLLNSIQCQIQHKDDQMAWVDSCCLQLSLRNKDDTYTFQMDSPEARKEWITELRLARLALDPSNSPAWEVPDQEARPCTKMPLFVAAHPVYTSQQQSEVVCGCYYTATCGKSYLWVCTTDGTSSHISIAHAAQTVLKPLTQFTMPDIRVTAMEYIRGAEAVWIGTQCQQLLVYSVTEVEHPEQTHSLALSGNVVSIRQHCDSVFVSMTTGSLLVFRRQQLSEPEEIVLGSEPVSCLLPINLSLYAACGKTVTVLRAITGEIQKSFTIQHEHVGGNVNLMATSGVGLWLSLTHSSTICLYHTETFKHLQDINVASNVVRLTGSQAPVAVTALMACKGLLWVGTDAGVSLTVPLPRLEGVPIISGRVSVSYHAHVGPTRLLLPLQDPPTILKRPPSKALACDIYGLYGQLMYVKDYDDTDERLDMSHWSLSTSSEESSAPRHQTPEPRREHTLVTVTGGRGYVNLQQPCCTTITNNAHILLWEMKL</sequence>
<dbReference type="AlphaFoldDB" id="A0A1B6GT71"/>
<dbReference type="InterPro" id="IPR011993">
    <property type="entry name" value="PH-like_dom_sf"/>
</dbReference>
<evidence type="ECO:0000256" key="2">
    <source>
        <dbReference type="SAM" id="Coils"/>
    </source>
</evidence>
<dbReference type="EMBL" id="GECZ01004147">
    <property type="protein sequence ID" value="JAS65622.1"/>
    <property type="molecule type" value="Transcribed_RNA"/>
</dbReference>
<feature type="region of interest" description="Disordered" evidence="3">
    <location>
        <begin position="1"/>
        <end position="31"/>
    </location>
</feature>
<reference evidence="6" key="1">
    <citation type="submission" date="2015-11" db="EMBL/GenBank/DDBJ databases">
        <title>De novo transcriptome assembly of four potential Pierce s Disease insect vectors from Arizona vineyards.</title>
        <authorList>
            <person name="Tassone E.E."/>
        </authorList>
    </citation>
    <scope>NUCLEOTIDE SEQUENCE</scope>
</reference>
<feature type="region of interest" description="Disordered" evidence="3">
    <location>
        <begin position="1072"/>
        <end position="1092"/>
    </location>
</feature>
<dbReference type="GO" id="GO:0030036">
    <property type="term" value="P:actin cytoskeleton organization"/>
    <property type="evidence" value="ECO:0007669"/>
    <property type="project" value="TreeGrafter"/>
</dbReference>
<feature type="domain" description="PH" evidence="4">
    <location>
        <begin position="669"/>
        <end position="703"/>
    </location>
</feature>
<feature type="compositionally biased region" description="Pro residues" evidence="3">
    <location>
        <begin position="17"/>
        <end position="31"/>
    </location>
</feature>
<evidence type="ECO:0000259" key="4">
    <source>
        <dbReference type="PROSITE" id="PS50003"/>
    </source>
</evidence>
<dbReference type="Gene3D" id="1.20.900.10">
    <property type="entry name" value="Dbl homology (DH) domain"/>
    <property type="match status" value="1"/>
</dbReference>
<dbReference type="GO" id="GO:0005085">
    <property type="term" value="F:guanyl-nucleotide exchange factor activity"/>
    <property type="evidence" value="ECO:0007669"/>
    <property type="project" value="UniProtKB-KW"/>
</dbReference>
<dbReference type="InterPro" id="IPR011047">
    <property type="entry name" value="Quinoprotein_ADH-like_sf"/>
</dbReference>
<keyword evidence="1" id="KW-0344">Guanine-nucleotide releasing factor</keyword>
<gene>
    <name evidence="6" type="ORF">g.36700</name>
</gene>
<evidence type="ECO:0000313" key="6">
    <source>
        <dbReference type="EMBL" id="JAS65622.1"/>
    </source>
</evidence>
<dbReference type="Pfam" id="PF00621">
    <property type="entry name" value="RhoGEF"/>
    <property type="match status" value="1"/>
</dbReference>
<dbReference type="GO" id="GO:0005737">
    <property type="term" value="C:cytoplasm"/>
    <property type="evidence" value="ECO:0007669"/>
    <property type="project" value="UniProtKB-ARBA"/>
</dbReference>
<dbReference type="InterPro" id="IPR001849">
    <property type="entry name" value="PH_domain"/>
</dbReference>
<dbReference type="SUPFAM" id="SSF48065">
    <property type="entry name" value="DBL homology domain (DH-domain)"/>
    <property type="match status" value="1"/>
</dbReference>
<proteinExistence type="predicted"/>
<feature type="compositionally biased region" description="Pro residues" evidence="3">
    <location>
        <begin position="227"/>
        <end position="237"/>
    </location>
</feature>
<dbReference type="SMART" id="SM00233">
    <property type="entry name" value="PH"/>
    <property type="match status" value="1"/>
</dbReference>
<dbReference type="InterPro" id="IPR000219">
    <property type="entry name" value="DH_dom"/>
</dbReference>
<evidence type="ECO:0000259" key="5">
    <source>
        <dbReference type="PROSITE" id="PS50010"/>
    </source>
</evidence>
<feature type="coiled-coil region" evidence="2">
    <location>
        <begin position="463"/>
        <end position="496"/>
    </location>
</feature>
<evidence type="ECO:0000256" key="3">
    <source>
        <dbReference type="SAM" id="MobiDB-lite"/>
    </source>
</evidence>
<dbReference type="CDD" id="cd00160">
    <property type="entry name" value="RhoGEF"/>
    <property type="match status" value="1"/>
</dbReference>
<feature type="domain" description="DH" evidence="5">
    <location>
        <begin position="296"/>
        <end position="483"/>
    </location>
</feature>